<name>A0A495D0T8_9PROT</name>
<dbReference type="AlphaFoldDB" id="A0A495D0T8"/>
<dbReference type="RefSeq" id="WP_121212167.1">
    <property type="nucleotide sequence ID" value="NZ_RBIM01000007.1"/>
</dbReference>
<evidence type="ECO:0000313" key="3">
    <source>
        <dbReference type="Proteomes" id="UP000273675"/>
    </source>
</evidence>
<feature type="transmembrane region" description="Helical" evidence="1">
    <location>
        <begin position="44"/>
        <end position="66"/>
    </location>
</feature>
<keyword evidence="1" id="KW-0812">Transmembrane</keyword>
<accession>A0A495D0T8</accession>
<sequence>MTPSSPTGQAPPRYKIAFLTFVGLLAPVYFIPEALFRLLPGEKLLVTILAVALIVPLMMYAIMPVLMRVFDGWIKR</sequence>
<gene>
    <name evidence="2" type="ORF">C7435_2811</name>
</gene>
<evidence type="ECO:0000256" key="1">
    <source>
        <dbReference type="SAM" id="Phobius"/>
    </source>
</evidence>
<protein>
    <submittedName>
        <fullName evidence="2">Uncharacterized protein</fullName>
    </submittedName>
</protein>
<reference evidence="2 3" key="1">
    <citation type="submission" date="2018-10" db="EMBL/GenBank/DDBJ databases">
        <title>Genomic Encyclopedia of Type Strains, Phase IV (KMG-IV): sequencing the most valuable type-strain genomes for metagenomic binning, comparative biology and taxonomic classification.</title>
        <authorList>
            <person name="Goeker M."/>
        </authorList>
    </citation>
    <scope>NUCLEOTIDE SEQUENCE [LARGE SCALE GENOMIC DNA]</scope>
    <source>
        <strain evidence="2 3">DSM 4734</strain>
    </source>
</reference>
<feature type="transmembrane region" description="Helical" evidence="1">
    <location>
        <begin position="12"/>
        <end position="32"/>
    </location>
</feature>
<comment type="caution">
    <text evidence="2">The sequence shown here is derived from an EMBL/GenBank/DDBJ whole genome shotgun (WGS) entry which is preliminary data.</text>
</comment>
<evidence type="ECO:0000313" key="2">
    <source>
        <dbReference type="EMBL" id="RKQ95124.1"/>
    </source>
</evidence>
<proteinExistence type="predicted"/>
<dbReference type="Proteomes" id="UP000273675">
    <property type="component" value="Unassembled WGS sequence"/>
</dbReference>
<organism evidence="2 3">
    <name type="scientific">Maricaulis maris</name>
    <dbReference type="NCBI Taxonomy" id="74318"/>
    <lineage>
        <taxon>Bacteria</taxon>
        <taxon>Pseudomonadati</taxon>
        <taxon>Pseudomonadota</taxon>
        <taxon>Alphaproteobacteria</taxon>
        <taxon>Maricaulales</taxon>
        <taxon>Maricaulaceae</taxon>
        <taxon>Maricaulis</taxon>
    </lineage>
</organism>
<dbReference type="EMBL" id="RBIM01000007">
    <property type="protein sequence ID" value="RKQ95124.1"/>
    <property type="molecule type" value="Genomic_DNA"/>
</dbReference>
<keyword evidence="1" id="KW-0472">Membrane</keyword>
<keyword evidence="1" id="KW-1133">Transmembrane helix</keyword>